<dbReference type="InterPro" id="IPR018704">
    <property type="entry name" value="SecYEG/CpoB_TPR"/>
</dbReference>
<dbReference type="PANTHER" id="PTHR38035:SF1">
    <property type="entry name" value="ANCILLARY SECYEG TRANSLOCON SUBUNIT"/>
    <property type="match status" value="1"/>
</dbReference>
<reference evidence="10 11" key="1">
    <citation type="submission" date="2014-11" db="EMBL/GenBank/DDBJ databases">
        <title>Complete Genome Sequence of Pseudoalteromonas sp. Strain OCN003 Isolated from Kaneohe Bay, Oahu, Hawaii.</title>
        <authorList>
            <person name="Beurmann S."/>
            <person name="Videau P."/>
            <person name="Ushijima B."/>
            <person name="Smith A.M."/>
            <person name="Aeby G.S."/>
            <person name="Callahan S.M."/>
            <person name="Belcaid M."/>
        </authorList>
    </citation>
    <scope>NUCLEOTIDE SEQUENCE [LARGE SCALE GENOMIC DNA]</scope>
    <source>
        <strain evidence="10 11">OCN003</strain>
    </source>
</reference>
<dbReference type="RefSeq" id="WP_038640147.1">
    <property type="nucleotide sequence ID" value="NZ_CP009888.1"/>
</dbReference>
<feature type="transmembrane region" description="Helical" evidence="8">
    <location>
        <begin position="21"/>
        <end position="39"/>
    </location>
</feature>
<proteinExistence type="predicted"/>
<dbReference type="HOGENOM" id="CLU_084785_0_0_6"/>
<feature type="domain" description="Ancillary SecYEG translocon subunit/Cell division coordinator CpoB TPR" evidence="9">
    <location>
        <begin position="15"/>
        <end position="205"/>
    </location>
</feature>
<evidence type="ECO:0000256" key="6">
    <source>
        <dbReference type="ARBA" id="ARBA00023136"/>
    </source>
</evidence>
<evidence type="ECO:0000256" key="7">
    <source>
        <dbReference type="ARBA" id="ARBA00023186"/>
    </source>
</evidence>
<accession>A0A0A7EDY6</accession>
<keyword evidence="11" id="KW-1185">Reference proteome</keyword>
<keyword evidence="4 8" id="KW-0812">Transmembrane</keyword>
<evidence type="ECO:0000256" key="8">
    <source>
        <dbReference type="SAM" id="Phobius"/>
    </source>
</evidence>
<evidence type="ECO:0000256" key="3">
    <source>
        <dbReference type="ARBA" id="ARBA00022475"/>
    </source>
</evidence>
<dbReference type="PIRSF" id="PIRSF006170">
    <property type="entry name" value="YfgM"/>
    <property type="match status" value="1"/>
</dbReference>
<evidence type="ECO:0000256" key="2">
    <source>
        <dbReference type="ARBA" id="ARBA00004236"/>
    </source>
</evidence>
<dbReference type="InterPro" id="IPR026039">
    <property type="entry name" value="YfgM"/>
</dbReference>
<evidence type="ECO:0000259" key="9">
    <source>
        <dbReference type="Pfam" id="PF09976"/>
    </source>
</evidence>
<protein>
    <submittedName>
        <fullName evidence="10">TPR-like domain-containing protein</fullName>
    </submittedName>
</protein>
<dbReference type="AlphaFoldDB" id="A0A0A7EDY6"/>
<dbReference type="STRING" id="1348114.OM33_06430"/>
<dbReference type="eggNOG" id="COG2976">
    <property type="taxonomic scope" value="Bacteria"/>
</dbReference>
<dbReference type="EMBL" id="CP009888">
    <property type="protein sequence ID" value="AIY64824.1"/>
    <property type="molecule type" value="Genomic_DNA"/>
</dbReference>
<name>A0A0A7EDY6_9GAMM</name>
<dbReference type="Pfam" id="PF09976">
    <property type="entry name" value="TPR_21"/>
    <property type="match status" value="1"/>
</dbReference>
<evidence type="ECO:0000256" key="4">
    <source>
        <dbReference type="ARBA" id="ARBA00022692"/>
    </source>
</evidence>
<evidence type="ECO:0000256" key="1">
    <source>
        <dbReference type="ARBA" id="ARBA00004167"/>
    </source>
</evidence>
<dbReference type="GO" id="GO:0005886">
    <property type="term" value="C:plasma membrane"/>
    <property type="evidence" value="ECO:0007669"/>
    <property type="project" value="UniProtKB-SubCell"/>
</dbReference>
<evidence type="ECO:0000313" key="10">
    <source>
        <dbReference type="EMBL" id="AIY64824.1"/>
    </source>
</evidence>
<dbReference type="Proteomes" id="UP000030341">
    <property type="component" value="Chromosome 1"/>
</dbReference>
<organism evidence="10 11">
    <name type="scientific">Pseudoalteromonas piratica</name>
    <dbReference type="NCBI Taxonomy" id="1348114"/>
    <lineage>
        <taxon>Bacteria</taxon>
        <taxon>Pseudomonadati</taxon>
        <taxon>Pseudomonadota</taxon>
        <taxon>Gammaproteobacteria</taxon>
        <taxon>Alteromonadales</taxon>
        <taxon>Pseudoalteromonadaceae</taxon>
        <taxon>Pseudoalteromonas</taxon>
    </lineage>
</organism>
<dbReference type="OrthoDB" id="9789675at2"/>
<keyword evidence="5 8" id="KW-1133">Transmembrane helix</keyword>
<keyword evidence="7" id="KW-0143">Chaperone</keyword>
<keyword evidence="3" id="KW-1003">Cell membrane</keyword>
<dbReference type="GO" id="GO:0044877">
    <property type="term" value="F:protein-containing complex binding"/>
    <property type="evidence" value="ECO:0007669"/>
    <property type="project" value="InterPro"/>
</dbReference>
<keyword evidence="6 8" id="KW-0472">Membrane</keyword>
<comment type="subcellular location">
    <subcellularLocation>
        <location evidence="2">Cell membrane</location>
    </subcellularLocation>
    <subcellularLocation>
        <location evidence="1">Membrane</location>
        <topology evidence="1">Single-pass membrane protein</topology>
    </subcellularLocation>
</comment>
<dbReference type="PANTHER" id="PTHR38035">
    <property type="entry name" value="UPF0070 PROTEIN YFGM"/>
    <property type="match status" value="1"/>
</dbReference>
<gene>
    <name evidence="10" type="ORF">OM33_06430</name>
</gene>
<dbReference type="KEGG" id="pseo:OM33_06430"/>
<evidence type="ECO:0000313" key="11">
    <source>
        <dbReference type="Proteomes" id="UP000030341"/>
    </source>
</evidence>
<evidence type="ECO:0000256" key="5">
    <source>
        <dbReference type="ARBA" id="ARBA00022989"/>
    </source>
</evidence>
<sequence>MEIYSTEEQQAEAIKRFFRENGASLIAGVVIGLGGLYGWKAYNQSQIDSAEAASDAYTQLISTAGQDNSEVLAKSDAFLAEYKDSSYAVLAAFVTAREAVDAKNYAVAKEKLEWIVANSSQAELKAVAATRIARIELAEANYDAALAKLNGAFPAAFKSQVEELKGDIYLAKEDKDNARLAYQAAIDAAGDAPSQLLQVKLDNLAVAQSL</sequence>